<dbReference type="Proteomes" id="UP000243127">
    <property type="component" value="Nucleomorph 1"/>
</dbReference>
<gene>
    <name evidence="2" type="ORF">HAN_1g56</name>
</gene>
<evidence type="ECO:0000313" key="3">
    <source>
        <dbReference type="Proteomes" id="UP000243127"/>
    </source>
</evidence>
<dbReference type="EMBL" id="CP000881">
    <property type="protein sequence ID" value="ABW97901.1"/>
    <property type="molecule type" value="Genomic_DNA"/>
</dbReference>
<geneLocation type="nucleomorph" evidence="2"/>
<reference evidence="2 3" key="1">
    <citation type="journal article" date="2007" name="Proc. Natl. Acad. Sci. U.S.A.">
        <title>Nucleomorph genome of Hemiselmis andersenii reveals complete intron loss and compaction as a driver of protein structure and function.</title>
        <authorList>
            <person name="Lane C.E."/>
            <person name="van den Heuvel K."/>
            <person name="Kozera C."/>
            <person name="Curtis B.A."/>
            <person name="Parsons B.J."/>
            <person name="Bowman S."/>
            <person name="Archibald J.M."/>
        </authorList>
    </citation>
    <scope>NUCLEOTIDE SEQUENCE [LARGE SCALE GENOMIC DNA]</scope>
    <source>
        <strain evidence="2 3">CCMP644</strain>
    </source>
</reference>
<evidence type="ECO:0000256" key="1">
    <source>
        <dbReference type="SAM" id="SignalP"/>
    </source>
</evidence>
<proteinExistence type="predicted"/>
<name>A9BK68_HEMAN</name>
<sequence>MIPFFFFLWLKEILTRILSKNKILNLKKSNFTKNDCRNIIFLFFEKFFFIREKNFFILLLTYLEKKILKINFYDLNFFFFFCNNNLPKRDLFSFRYDLIRTNLYKKKKKKFFFESIYKIINGLFILKTKKLTTIKNPYFLKKVFSYLINISILEPRQENSKIKLFLSIIKNFLNFKKSIIFEFFCSFIKRYQCLNYRIFQKIFLIILKSKSFFYFERKFYFSLSISKKLLFKKKNGNIKNKIFIKKIKRNLKKKSSLLIFLKFLIFKYFFFNKKFLKSFSFGEKNFKKIKSKLILKKFLKNSSLKFHRNSFSKKLIFRKEKKKRTYIYEIFFSNLMALNFN</sequence>
<accession>A9BK68</accession>
<feature type="chain" id="PRO_5002735750" evidence="1">
    <location>
        <begin position="20"/>
        <end position="341"/>
    </location>
</feature>
<keyword evidence="1" id="KW-0732">Signal</keyword>
<feature type="signal peptide" evidence="1">
    <location>
        <begin position="1"/>
        <end position="19"/>
    </location>
</feature>
<evidence type="ECO:0000313" key="2">
    <source>
        <dbReference type="EMBL" id="ABW97901.1"/>
    </source>
</evidence>
<dbReference type="AlphaFoldDB" id="A9BK68"/>
<organism evidence="2 3">
    <name type="scientific">Hemiselmis andersenii</name>
    <name type="common">Cryptophyte alga</name>
    <dbReference type="NCBI Taxonomy" id="464988"/>
    <lineage>
        <taxon>Eukaryota</taxon>
        <taxon>Cryptophyceae</taxon>
        <taxon>Cryptomonadales</taxon>
        <taxon>Hemiselmidaceae</taxon>
        <taxon>Hemiselmis</taxon>
    </lineage>
</organism>
<keyword evidence="2" id="KW-0542">Nucleomorph</keyword>
<dbReference type="RefSeq" id="XP_001712226.1">
    <property type="nucleotide sequence ID" value="XM_001712174.1"/>
</dbReference>
<protein>
    <submittedName>
        <fullName evidence="2">Uncharacterized protein</fullName>
    </submittedName>
</protein>
<dbReference type="GeneID" id="5739623"/>